<evidence type="ECO:0000313" key="4">
    <source>
        <dbReference type="EMBL" id="PMD39485.1"/>
    </source>
</evidence>
<evidence type="ECO:0000313" key="5">
    <source>
        <dbReference type="Proteomes" id="UP000235786"/>
    </source>
</evidence>
<keyword evidence="2" id="KW-1133">Transmembrane helix</keyword>
<dbReference type="OrthoDB" id="3546297at2759"/>
<sequence>MKRTTKGSHLFSEQPLEPVRAPNPNVTIEYRFGSEADLKAATNISFSLLNEIRSVREDSAIVVLNFRALQARRIDEMQEDLLILSKRKVDIFQGSQEWSGAEAGIEVKRMDHEIDELLHKYALALRDYETLSQEAVAELVPAASRLPTIFKASLGRGRDLLYKLLPKPRERLVVKETSGQGLEGEGGRQVSQVSNEQAVLSGDVEANGAHEQTLEELFKDKNANNNFRELDKAAREARDKHKASSERLWMGSFGGLALIVPMLIMVLHRSVHGSLIVTSVGTVLFAVALALAARSLKGMDVLAATAAYAAVLVVFVGSSLPPVA</sequence>
<dbReference type="Pfam" id="PF20237">
    <property type="entry name" value="DUF6594"/>
    <property type="match status" value="1"/>
</dbReference>
<keyword evidence="2" id="KW-0472">Membrane</keyword>
<evidence type="ECO:0000256" key="2">
    <source>
        <dbReference type="SAM" id="Phobius"/>
    </source>
</evidence>
<organism evidence="4 5">
    <name type="scientific">Hyaloscypha variabilis (strain UAMH 11265 / GT02V1 / F)</name>
    <name type="common">Meliniomyces variabilis</name>
    <dbReference type="NCBI Taxonomy" id="1149755"/>
    <lineage>
        <taxon>Eukaryota</taxon>
        <taxon>Fungi</taxon>
        <taxon>Dikarya</taxon>
        <taxon>Ascomycota</taxon>
        <taxon>Pezizomycotina</taxon>
        <taxon>Leotiomycetes</taxon>
        <taxon>Helotiales</taxon>
        <taxon>Hyaloscyphaceae</taxon>
        <taxon>Hyaloscypha</taxon>
        <taxon>Hyaloscypha variabilis</taxon>
    </lineage>
</organism>
<gene>
    <name evidence="4" type="ORF">L207DRAFT_634071</name>
</gene>
<dbReference type="AlphaFoldDB" id="A0A2J6RLT6"/>
<reference evidence="4 5" key="1">
    <citation type="submission" date="2016-04" db="EMBL/GenBank/DDBJ databases">
        <title>A degradative enzymes factory behind the ericoid mycorrhizal symbiosis.</title>
        <authorList>
            <consortium name="DOE Joint Genome Institute"/>
            <person name="Martino E."/>
            <person name="Morin E."/>
            <person name="Grelet G."/>
            <person name="Kuo A."/>
            <person name="Kohler A."/>
            <person name="Daghino S."/>
            <person name="Barry K."/>
            <person name="Choi C."/>
            <person name="Cichocki N."/>
            <person name="Clum A."/>
            <person name="Copeland A."/>
            <person name="Hainaut M."/>
            <person name="Haridas S."/>
            <person name="Labutti K."/>
            <person name="Lindquist E."/>
            <person name="Lipzen A."/>
            <person name="Khouja H.-R."/>
            <person name="Murat C."/>
            <person name="Ohm R."/>
            <person name="Olson A."/>
            <person name="Spatafora J."/>
            <person name="Veneault-Fourrey C."/>
            <person name="Henrissat B."/>
            <person name="Grigoriev I."/>
            <person name="Martin F."/>
            <person name="Perotto S."/>
        </authorList>
    </citation>
    <scope>NUCLEOTIDE SEQUENCE [LARGE SCALE GENOMIC DNA]</scope>
    <source>
        <strain evidence="4 5">F</strain>
    </source>
</reference>
<dbReference type="InterPro" id="IPR046529">
    <property type="entry name" value="DUF6594"/>
</dbReference>
<accession>A0A2J6RLT6</accession>
<keyword evidence="5" id="KW-1185">Reference proteome</keyword>
<feature type="transmembrane region" description="Helical" evidence="2">
    <location>
        <begin position="300"/>
        <end position="320"/>
    </location>
</feature>
<feature type="region of interest" description="Disordered" evidence="1">
    <location>
        <begin position="1"/>
        <end position="22"/>
    </location>
</feature>
<feature type="transmembrane region" description="Helical" evidence="2">
    <location>
        <begin position="248"/>
        <end position="267"/>
    </location>
</feature>
<protein>
    <recommendedName>
        <fullName evidence="3">DUF6594 domain-containing protein</fullName>
    </recommendedName>
</protein>
<name>A0A2J6RLT6_HYAVF</name>
<dbReference type="STRING" id="1149755.A0A2J6RLT6"/>
<evidence type="ECO:0000259" key="3">
    <source>
        <dbReference type="Pfam" id="PF20237"/>
    </source>
</evidence>
<keyword evidence="2" id="KW-0812">Transmembrane</keyword>
<feature type="transmembrane region" description="Helical" evidence="2">
    <location>
        <begin position="273"/>
        <end position="293"/>
    </location>
</feature>
<feature type="domain" description="DUF6594" evidence="3">
    <location>
        <begin position="61"/>
        <end position="313"/>
    </location>
</feature>
<evidence type="ECO:0000256" key="1">
    <source>
        <dbReference type="SAM" id="MobiDB-lite"/>
    </source>
</evidence>
<dbReference type="EMBL" id="KZ613946">
    <property type="protein sequence ID" value="PMD39485.1"/>
    <property type="molecule type" value="Genomic_DNA"/>
</dbReference>
<dbReference type="Proteomes" id="UP000235786">
    <property type="component" value="Unassembled WGS sequence"/>
</dbReference>
<proteinExistence type="predicted"/>